<feature type="region of interest" description="Disordered" evidence="1">
    <location>
        <begin position="285"/>
        <end position="393"/>
    </location>
</feature>
<feature type="compositionally biased region" description="Basic and acidic residues" evidence="1">
    <location>
        <begin position="611"/>
        <end position="626"/>
    </location>
</feature>
<feature type="compositionally biased region" description="Polar residues" evidence="1">
    <location>
        <begin position="448"/>
        <end position="462"/>
    </location>
</feature>
<feature type="compositionally biased region" description="Polar residues" evidence="1">
    <location>
        <begin position="296"/>
        <end position="305"/>
    </location>
</feature>
<keyword evidence="3" id="KW-1185">Reference proteome</keyword>
<name>A0AAD7RGF8_9TELE</name>
<dbReference type="AlphaFoldDB" id="A0AAD7RGF8"/>
<feature type="compositionally biased region" description="Basic and acidic residues" evidence="1">
    <location>
        <begin position="88"/>
        <end position="124"/>
    </location>
</feature>
<reference evidence="2" key="1">
    <citation type="journal article" date="2023" name="Science">
        <title>Genome structures resolve the early diversification of teleost fishes.</title>
        <authorList>
            <person name="Parey E."/>
            <person name="Louis A."/>
            <person name="Montfort J."/>
            <person name="Bouchez O."/>
            <person name="Roques C."/>
            <person name="Iampietro C."/>
            <person name="Lluch J."/>
            <person name="Castinel A."/>
            <person name="Donnadieu C."/>
            <person name="Desvignes T."/>
            <person name="Floi Bucao C."/>
            <person name="Jouanno E."/>
            <person name="Wen M."/>
            <person name="Mejri S."/>
            <person name="Dirks R."/>
            <person name="Jansen H."/>
            <person name="Henkel C."/>
            <person name="Chen W.J."/>
            <person name="Zahm M."/>
            <person name="Cabau C."/>
            <person name="Klopp C."/>
            <person name="Thompson A.W."/>
            <person name="Robinson-Rechavi M."/>
            <person name="Braasch I."/>
            <person name="Lecointre G."/>
            <person name="Bobe J."/>
            <person name="Postlethwait J.H."/>
            <person name="Berthelot C."/>
            <person name="Roest Crollius H."/>
            <person name="Guiguen Y."/>
        </authorList>
    </citation>
    <scope>NUCLEOTIDE SEQUENCE</scope>
    <source>
        <strain evidence="2">NC1722</strain>
    </source>
</reference>
<evidence type="ECO:0000313" key="2">
    <source>
        <dbReference type="EMBL" id="KAJ8383709.1"/>
    </source>
</evidence>
<dbReference type="EMBL" id="JAINUG010000287">
    <property type="protein sequence ID" value="KAJ8383709.1"/>
    <property type="molecule type" value="Genomic_DNA"/>
</dbReference>
<sequence>MGRDGEREKEPISVQLMEGTGDDPSGKPDPGEGWGNGSDAEQFWSLAGDQCKDGPTKKKVRKRMGMWGFGERERKSHCEGQLAGRNQKKGESEIATEREGKVGRGDEESLSDCCKEVTEKRPEMPKSSTVANSRTEGTLDTAWGLASQPRRLPSAPDLCCSTPSPPLDSIPEEEPSQPGRNAPHTVGQQPFPAGKTIAGATKTSPSTTHTEKTAGGEDTSPCGTGEEASAKDVTGAASCGSRGVPCAELGDTGCQAWRGEGGRRTGNPCAVQEEDCDLGITVLEEEARGPGRRGASSVQSITARASSDPGASPVSDPLEAKTAHVPCGAAVRAPSESTPLPAPSLLLGAEHTGPGSPQRCTTPLQGGPAAEDNAEPLESEEKTRGDTGESVKTQWREAVTETVEAPAAGLTGSKASPEEHCPPPQHCVTVSVDVHVRQADCRTETQRASDQASNMNPDTGGQVLQNMVVSSHDVQDTGSECGHQSPVCVSVSPPVCEDRTLPCDTDLVQNFSTQPFTAQSPKPRDDPDSVPSLGSLSDSQLNSITLSETEDHATDPADEQEDASELVCGLIKELSSLNQSYSNGHPSGAGLLPSWQQGPEAAPPPSVRLPPKRDIEAASAMVRRDAQMQGLLH</sequence>
<feature type="region of interest" description="Disordered" evidence="1">
    <location>
        <begin position="405"/>
        <end position="425"/>
    </location>
</feature>
<organism evidence="2 3">
    <name type="scientific">Aldrovandia affinis</name>
    <dbReference type="NCBI Taxonomy" id="143900"/>
    <lineage>
        <taxon>Eukaryota</taxon>
        <taxon>Metazoa</taxon>
        <taxon>Chordata</taxon>
        <taxon>Craniata</taxon>
        <taxon>Vertebrata</taxon>
        <taxon>Euteleostomi</taxon>
        <taxon>Actinopterygii</taxon>
        <taxon>Neopterygii</taxon>
        <taxon>Teleostei</taxon>
        <taxon>Notacanthiformes</taxon>
        <taxon>Halosauridae</taxon>
        <taxon>Aldrovandia</taxon>
    </lineage>
</organism>
<feature type="region of interest" description="Disordered" evidence="1">
    <location>
        <begin position="579"/>
        <end position="633"/>
    </location>
</feature>
<comment type="caution">
    <text evidence="2">The sequence shown here is derived from an EMBL/GenBank/DDBJ whole genome shotgun (WGS) entry which is preliminary data.</text>
</comment>
<feature type="compositionally biased region" description="Basic and acidic residues" evidence="1">
    <location>
        <begin position="379"/>
        <end position="393"/>
    </location>
</feature>
<evidence type="ECO:0000256" key="1">
    <source>
        <dbReference type="SAM" id="MobiDB-lite"/>
    </source>
</evidence>
<feature type="compositionally biased region" description="Polar residues" evidence="1">
    <location>
        <begin position="126"/>
        <end position="138"/>
    </location>
</feature>
<dbReference type="Proteomes" id="UP001221898">
    <property type="component" value="Unassembled WGS sequence"/>
</dbReference>
<feature type="region of interest" description="Disordered" evidence="1">
    <location>
        <begin position="442"/>
        <end position="462"/>
    </location>
</feature>
<gene>
    <name evidence="2" type="ORF">AAFF_G00215510</name>
</gene>
<feature type="region of interest" description="Disordered" evidence="1">
    <location>
        <begin position="514"/>
        <end position="538"/>
    </location>
</feature>
<accession>A0AAD7RGF8</accession>
<evidence type="ECO:0000313" key="3">
    <source>
        <dbReference type="Proteomes" id="UP001221898"/>
    </source>
</evidence>
<feature type="region of interest" description="Disordered" evidence="1">
    <location>
        <begin position="1"/>
        <end position="244"/>
    </location>
</feature>
<protein>
    <submittedName>
        <fullName evidence="2">Uncharacterized protein</fullName>
    </submittedName>
</protein>
<proteinExistence type="predicted"/>
<feature type="compositionally biased region" description="Basic and acidic residues" evidence="1">
    <location>
        <begin position="1"/>
        <end position="11"/>
    </location>
</feature>